<gene>
    <name evidence="2" type="ORF">PMIN01_12480</name>
</gene>
<sequence>MASLARRKPPPIHTQRFSTLQPTTPSASSTHKCPCKRMRSPDCNCPHDKSCALYAVRPTPTTSASVNSPFGWGKYTWNSADTTTSAACCHGLIGDVGAHSALQSPSTRPSVYEFGYDGSMSLYATAPLLIPTSMKGTDSMGVSVIKDLPRDVTRTFGGRAGRKKKRPKDIRVPKTNNSSNARQCVCDMECNCRCWTLSSPIATKHSPMFDRDVIR</sequence>
<organism evidence="2 3">
    <name type="scientific">Paraphaeosphaeria minitans</name>
    <dbReference type="NCBI Taxonomy" id="565426"/>
    <lineage>
        <taxon>Eukaryota</taxon>
        <taxon>Fungi</taxon>
        <taxon>Dikarya</taxon>
        <taxon>Ascomycota</taxon>
        <taxon>Pezizomycotina</taxon>
        <taxon>Dothideomycetes</taxon>
        <taxon>Pleosporomycetidae</taxon>
        <taxon>Pleosporales</taxon>
        <taxon>Massarineae</taxon>
        <taxon>Didymosphaeriaceae</taxon>
        <taxon>Paraphaeosphaeria</taxon>
    </lineage>
</organism>
<feature type="region of interest" description="Disordered" evidence="1">
    <location>
        <begin position="155"/>
        <end position="178"/>
    </location>
</feature>
<proteinExistence type="predicted"/>
<evidence type="ECO:0000256" key="1">
    <source>
        <dbReference type="SAM" id="MobiDB-lite"/>
    </source>
</evidence>
<dbReference type="Proteomes" id="UP000756921">
    <property type="component" value="Unassembled WGS sequence"/>
</dbReference>
<protein>
    <submittedName>
        <fullName evidence="2">Uncharacterized protein</fullName>
    </submittedName>
</protein>
<feature type="region of interest" description="Disordered" evidence="1">
    <location>
        <begin position="1"/>
        <end position="34"/>
    </location>
</feature>
<reference evidence="2" key="1">
    <citation type="journal article" date="2020" name="Mol. Plant Microbe Interact.">
        <title>Genome Sequence of the Biocontrol Agent Coniothyrium minitans strain Conio (IMI 134523).</title>
        <authorList>
            <person name="Patel D."/>
            <person name="Shittu T.A."/>
            <person name="Baroncelli R."/>
            <person name="Muthumeenakshi S."/>
            <person name="Osborne T.H."/>
            <person name="Janganan T.K."/>
            <person name="Sreenivasaprasad S."/>
        </authorList>
    </citation>
    <scope>NUCLEOTIDE SEQUENCE</scope>
    <source>
        <strain evidence="2">Conio</strain>
    </source>
</reference>
<name>A0A9P6G6P5_9PLEO</name>
<dbReference type="AlphaFoldDB" id="A0A9P6G6P5"/>
<feature type="compositionally biased region" description="Polar residues" evidence="1">
    <location>
        <begin position="15"/>
        <end position="31"/>
    </location>
</feature>
<evidence type="ECO:0000313" key="2">
    <source>
        <dbReference type="EMBL" id="KAF9729616.1"/>
    </source>
</evidence>
<accession>A0A9P6G6P5</accession>
<keyword evidence="3" id="KW-1185">Reference proteome</keyword>
<dbReference type="EMBL" id="WJXW01000016">
    <property type="protein sequence ID" value="KAF9729616.1"/>
    <property type="molecule type" value="Genomic_DNA"/>
</dbReference>
<dbReference type="OrthoDB" id="10371851at2759"/>
<feature type="compositionally biased region" description="Basic residues" evidence="1">
    <location>
        <begin position="1"/>
        <end position="10"/>
    </location>
</feature>
<comment type="caution">
    <text evidence="2">The sequence shown here is derived from an EMBL/GenBank/DDBJ whole genome shotgun (WGS) entry which is preliminary data.</text>
</comment>
<evidence type="ECO:0000313" key="3">
    <source>
        <dbReference type="Proteomes" id="UP000756921"/>
    </source>
</evidence>